<dbReference type="HOGENOM" id="CLU_120910_5_0_4"/>
<proteinExistence type="predicted"/>
<dbReference type="RefSeq" id="WP_003811821.1">
    <property type="nucleotide sequence ID" value="NC_019382.1"/>
</dbReference>
<keyword evidence="1" id="KW-0732">Signal</keyword>
<keyword evidence="2" id="KW-0969">Cilium</keyword>
<evidence type="ECO:0000313" key="3">
    <source>
        <dbReference type="Proteomes" id="UP000007564"/>
    </source>
</evidence>
<dbReference type="InterPro" id="IPR035924">
    <property type="entry name" value="FlaG-like_sf"/>
</dbReference>
<dbReference type="AlphaFoldDB" id="A0A0C6NZV7"/>
<dbReference type="PANTHER" id="PTHR37166">
    <property type="entry name" value="PROTEIN FLAG"/>
    <property type="match status" value="1"/>
</dbReference>
<feature type="chain" id="PRO_5002197448" evidence="1">
    <location>
        <begin position="24"/>
        <end position="125"/>
    </location>
</feature>
<accession>A0A0C6NZV7</accession>
<name>A0A0C6NZV7_BORBO</name>
<sequence>MAVSPINAAAPALVSAAPAPVPAQPAAAVAPAAAAANGGGAQSATQDQYGAPKLPMDRALEEINAQLKAWSTQLQFEIDPDVHQVVVSIVDAETGDVLRTIPSEAVIRIAKMIVKMQGNAVETTA</sequence>
<organism evidence="2 3">
    <name type="scientific">Bordetella bronchiseptica 253</name>
    <dbReference type="NCBI Taxonomy" id="568707"/>
    <lineage>
        <taxon>Bacteria</taxon>
        <taxon>Pseudomonadati</taxon>
        <taxon>Pseudomonadota</taxon>
        <taxon>Betaproteobacteria</taxon>
        <taxon>Burkholderiales</taxon>
        <taxon>Alcaligenaceae</taxon>
        <taxon>Bordetella</taxon>
    </lineage>
</organism>
<evidence type="ECO:0000256" key="1">
    <source>
        <dbReference type="SAM" id="SignalP"/>
    </source>
</evidence>
<dbReference type="Pfam" id="PF03646">
    <property type="entry name" value="FlaG"/>
    <property type="match status" value="1"/>
</dbReference>
<reference evidence="2 3" key="1">
    <citation type="journal article" date="2012" name="BMC Genomics">
        <title>Comparative genomics of the classical Bordetella subspecies: the evolution and exchange of virulence-associated diversity amongst closely related pathogens.</title>
        <authorList>
            <person name="Park J."/>
            <person name="Zhang Y."/>
            <person name="Buboltz A.M."/>
            <person name="Zhang X."/>
            <person name="Schuster S.C."/>
            <person name="Ahuja U."/>
            <person name="Liu M."/>
            <person name="Miller J.F."/>
            <person name="Sebaihia M."/>
            <person name="Bentley S.D."/>
            <person name="Parkhill J."/>
            <person name="Harvill E.T."/>
        </authorList>
    </citation>
    <scope>NUCLEOTIDE SEQUENCE [LARGE SCALE GENOMIC DNA]</scope>
    <source>
        <strain evidence="2 3">253</strain>
    </source>
</reference>
<dbReference type="InterPro" id="IPR005186">
    <property type="entry name" value="FlaG"/>
</dbReference>
<dbReference type="OrthoDB" id="5516677at2"/>
<feature type="signal peptide" evidence="1">
    <location>
        <begin position="1"/>
        <end position="23"/>
    </location>
</feature>
<dbReference type="GeneID" id="56478708"/>
<gene>
    <name evidence="2" type="primary">flaG</name>
    <name evidence="2" type="ORF">BN112_0412</name>
</gene>
<dbReference type="Gene3D" id="3.30.160.170">
    <property type="entry name" value="FlaG-like"/>
    <property type="match status" value="1"/>
</dbReference>
<protein>
    <submittedName>
        <fullName evidence="2">Putative flagellar protein</fullName>
    </submittedName>
</protein>
<dbReference type="PANTHER" id="PTHR37166:SF1">
    <property type="entry name" value="PROTEIN FLAG"/>
    <property type="match status" value="1"/>
</dbReference>
<dbReference type="Proteomes" id="UP000007564">
    <property type="component" value="Chromosome"/>
</dbReference>
<evidence type="ECO:0000313" key="2">
    <source>
        <dbReference type="EMBL" id="CCJ52330.1"/>
    </source>
</evidence>
<keyword evidence="2" id="KW-0966">Cell projection</keyword>
<dbReference type="EMBL" id="HE965806">
    <property type="protein sequence ID" value="CCJ52330.1"/>
    <property type="molecule type" value="Genomic_DNA"/>
</dbReference>
<dbReference type="SUPFAM" id="SSF160214">
    <property type="entry name" value="FlaG-like"/>
    <property type="match status" value="1"/>
</dbReference>
<dbReference type="KEGG" id="bbh:BN112_0412"/>
<keyword evidence="2" id="KW-0282">Flagellum</keyword>